<evidence type="ECO:0000313" key="9">
    <source>
        <dbReference type="Proteomes" id="UP000294841"/>
    </source>
</evidence>
<dbReference type="GO" id="GO:0003676">
    <property type="term" value="F:nucleic acid binding"/>
    <property type="evidence" value="ECO:0007669"/>
    <property type="project" value="InterPro"/>
</dbReference>
<dbReference type="SUPFAM" id="SSF53335">
    <property type="entry name" value="S-adenosyl-L-methionine-dependent methyltransferases"/>
    <property type="match status" value="1"/>
</dbReference>
<keyword evidence="4 6" id="KW-0949">S-adenosyl-L-methionine</keyword>
<reference evidence="8 9" key="1">
    <citation type="submission" date="2019-03" db="EMBL/GenBank/DDBJ databases">
        <title>Genomic Encyclopedia of Type Strains, Phase IV (KMG-IV): sequencing the most valuable type-strain genomes for metagenomic binning, comparative biology and taxonomic classification.</title>
        <authorList>
            <person name="Goeker M."/>
        </authorList>
    </citation>
    <scope>NUCLEOTIDE SEQUENCE [LARGE SCALE GENOMIC DNA]</scope>
    <source>
        <strain evidence="8 9">DSM 28231</strain>
    </source>
</reference>
<dbReference type="Gene3D" id="3.40.50.150">
    <property type="entry name" value="Vaccinia Virus protein VP39"/>
    <property type="match status" value="1"/>
</dbReference>
<evidence type="ECO:0000256" key="4">
    <source>
        <dbReference type="ARBA" id="ARBA00022691"/>
    </source>
</evidence>
<evidence type="ECO:0000256" key="6">
    <source>
        <dbReference type="HAMAP-Rule" id="MF_01872"/>
    </source>
</evidence>
<evidence type="ECO:0000256" key="2">
    <source>
        <dbReference type="ARBA" id="ARBA00022603"/>
    </source>
</evidence>
<keyword evidence="5 6" id="KW-0819">tRNA processing</keyword>
<dbReference type="RefSeq" id="WP_132024349.1">
    <property type="nucleotide sequence ID" value="NZ_CP016605.1"/>
</dbReference>
<comment type="function">
    <text evidence="6">Specifically methylates the adenine in position 37 of tRNA(1)(Val) (anticodon cmo5UAC).</text>
</comment>
<dbReference type="InterPro" id="IPR002052">
    <property type="entry name" value="DNA_methylase_N6_adenine_CS"/>
</dbReference>
<keyword evidence="1 6" id="KW-0963">Cytoplasm</keyword>
<dbReference type="PRINTS" id="PR00507">
    <property type="entry name" value="N12N6MTFRASE"/>
</dbReference>
<evidence type="ECO:0000256" key="5">
    <source>
        <dbReference type="ARBA" id="ARBA00022694"/>
    </source>
</evidence>
<dbReference type="PANTHER" id="PTHR47739">
    <property type="entry name" value="TRNA1(VAL) (ADENINE(37)-N6)-METHYLTRANSFERASE"/>
    <property type="match status" value="1"/>
</dbReference>
<name>A0A4R2MZX8_9PAST</name>
<keyword evidence="2 6" id="KW-0489">Methyltransferase</keyword>
<dbReference type="CDD" id="cd02440">
    <property type="entry name" value="AdoMet_MTases"/>
    <property type="match status" value="1"/>
</dbReference>
<dbReference type="PROSITE" id="PS00092">
    <property type="entry name" value="N6_MTASE"/>
    <property type="match status" value="1"/>
</dbReference>
<dbReference type="PANTHER" id="PTHR47739:SF1">
    <property type="entry name" value="TRNA1(VAL) (ADENINE(37)-N6)-METHYLTRANSFERASE"/>
    <property type="match status" value="1"/>
</dbReference>
<dbReference type="InterPro" id="IPR022882">
    <property type="entry name" value="tRNA_adenine-N6_MeTrfase"/>
</dbReference>
<comment type="subcellular location">
    <subcellularLocation>
        <location evidence="6">Cytoplasm</location>
    </subcellularLocation>
</comment>
<feature type="domain" description="Methyltransferase small" evidence="7">
    <location>
        <begin position="47"/>
        <end position="138"/>
    </location>
</feature>
<dbReference type="Proteomes" id="UP000294841">
    <property type="component" value="Unassembled WGS sequence"/>
</dbReference>
<dbReference type="EC" id="2.1.1.223" evidence="6"/>
<comment type="similarity">
    <text evidence="6">Belongs to the methyltransferase superfamily. tRNA (adenine-N(6)-)-methyltransferase family.</text>
</comment>
<evidence type="ECO:0000256" key="3">
    <source>
        <dbReference type="ARBA" id="ARBA00022679"/>
    </source>
</evidence>
<dbReference type="GO" id="GO:0032259">
    <property type="term" value="P:methylation"/>
    <property type="evidence" value="ECO:0007669"/>
    <property type="project" value="UniProtKB-KW"/>
</dbReference>
<gene>
    <name evidence="8" type="ORF">EV697_105117</name>
</gene>
<comment type="catalytic activity">
    <reaction evidence="6">
        <text>adenosine(37) in tRNA1(Val) + S-adenosyl-L-methionine = N(6)-methyladenosine(37) in tRNA1(Val) + S-adenosyl-L-homocysteine + H(+)</text>
        <dbReference type="Rhea" id="RHEA:43160"/>
        <dbReference type="Rhea" id="RHEA-COMP:10369"/>
        <dbReference type="Rhea" id="RHEA-COMP:10370"/>
        <dbReference type="ChEBI" id="CHEBI:15378"/>
        <dbReference type="ChEBI" id="CHEBI:57856"/>
        <dbReference type="ChEBI" id="CHEBI:59789"/>
        <dbReference type="ChEBI" id="CHEBI:74411"/>
        <dbReference type="ChEBI" id="CHEBI:74449"/>
        <dbReference type="EC" id="2.1.1.223"/>
    </reaction>
</comment>
<dbReference type="HAMAP" id="MF_01872">
    <property type="entry name" value="tRNA_methyltr_YfiC"/>
    <property type="match status" value="1"/>
</dbReference>
<dbReference type="InterPro" id="IPR007848">
    <property type="entry name" value="Small_mtfrase_dom"/>
</dbReference>
<organism evidence="8 9">
    <name type="scientific">Bisgaardia hudsonensis</name>
    <dbReference type="NCBI Taxonomy" id="109472"/>
    <lineage>
        <taxon>Bacteria</taxon>
        <taxon>Pseudomonadati</taxon>
        <taxon>Pseudomonadota</taxon>
        <taxon>Gammaproteobacteria</taxon>
        <taxon>Pasteurellales</taxon>
        <taxon>Pasteurellaceae</taxon>
        <taxon>Bisgaardia</taxon>
    </lineage>
</organism>
<proteinExistence type="inferred from homology"/>
<keyword evidence="9" id="KW-1185">Reference proteome</keyword>
<comment type="caution">
    <text evidence="8">The sequence shown here is derived from an EMBL/GenBank/DDBJ whole genome shotgun (WGS) entry which is preliminary data.</text>
</comment>
<dbReference type="Pfam" id="PF05175">
    <property type="entry name" value="MTS"/>
    <property type="match status" value="1"/>
</dbReference>
<accession>A0A4R2MZX8</accession>
<dbReference type="AlphaFoldDB" id="A0A4R2MZX8"/>
<keyword evidence="3 6" id="KW-0808">Transferase</keyword>
<dbReference type="InterPro" id="IPR029063">
    <property type="entry name" value="SAM-dependent_MTases_sf"/>
</dbReference>
<dbReference type="GO" id="GO:0016430">
    <property type="term" value="F:tRNA (adenine-N6)-methyltransferase activity"/>
    <property type="evidence" value="ECO:0007669"/>
    <property type="project" value="UniProtKB-UniRule"/>
</dbReference>
<sequence length="252" mass="28715">MSANTEQKQLLKKAGFTFKQFQINHDNCAMKVGTDGILLGSWVNIDNVQSVADFGTGTGLIAIMLAQRLSEKSVANYKISAVELDVNAYKQAQENINQSKWKECIQLFHQDINVFSKNRQKCGQKFDLIVANPPYFPQGVDCANEQRNLARYTASQTHLDWLNIAENCLADKGQISFILPFDAAKKLIKASALYCTDYCEVITKQGKVPQRLLLTFSRENTSRKETRLVIYNERNQYTEQFIELTKAFYLNM</sequence>
<dbReference type="GO" id="GO:0005737">
    <property type="term" value="C:cytoplasm"/>
    <property type="evidence" value="ECO:0007669"/>
    <property type="project" value="UniProtKB-SubCell"/>
</dbReference>
<dbReference type="EMBL" id="SLXI01000005">
    <property type="protein sequence ID" value="TCP12005.1"/>
    <property type="molecule type" value="Genomic_DNA"/>
</dbReference>
<evidence type="ECO:0000259" key="7">
    <source>
        <dbReference type="Pfam" id="PF05175"/>
    </source>
</evidence>
<protein>
    <recommendedName>
        <fullName evidence="6">tRNA1(Val) (adenine(37)-N6)-methyltransferase</fullName>
        <ecNumber evidence="6">2.1.1.223</ecNumber>
    </recommendedName>
    <alternativeName>
        <fullName evidence="6">tRNA m6A37 methyltransferase</fullName>
    </alternativeName>
</protein>
<evidence type="ECO:0000256" key="1">
    <source>
        <dbReference type="ARBA" id="ARBA00022490"/>
    </source>
</evidence>
<dbReference type="OrthoDB" id="5383291at2"/>
<dbReference type="InterPro" id="IPR050210">
    <property type="entry name" value="tRNA_Adenine-N(6)_MTase"/>
</dbReference>
<dbReference type="GO" id="GO:0008033">
    <property type="term" value="P:tRNA processing"/>
    <property type="evidence" value="ECO:0007669"/>
    <property type="project" value="UniProtKB-UniRule"/>
</dbReference>
<evidence type="ECO:0000313" key="8">
    <source>
        <dbReference type="EMBL" id="TCP12005.1"/>
    </source>
</evidence>